<sequence length="86" mass="8610">NLPGGIPECSSGGNPELHSGLSCGAAPGSLDHLPCPAVPRCPSCSVPCNVLRRMLASVIWVPSPASVGTYGGGTAGNLKMTKSDIH</sequence>
<comment type="caution">
    <text evidence="1">The sequence shown here is derived from an EMBL/GenBank/DDBJ whole genome shotgun (WGS) entry which is preliminary data.</text>
</comment>
<proteinExistence type="predicted"/>
<organism evidence="1 2">
    <name type="scientific">Staurois parvus</name>
    <dbReference type="NCBI Taxonomy" id="386267"/>
    <lineage>
        <taxon>Eukaryota</taxon>
        <taxon>Metazoa</taxon>
        <taxon>Chordata</taxon>
        <taxon>Craniata</taxon>
        <taxon>Vertebrata</taxon>
        <taxon>Euteleostomi</taxon>
        <taxon>Amphibia</taxon>
        <taxon>Batrachia</taxon>
        <taxon>Anura</taxon>
        <taxon>Neobatrachia</taxon>
        <taxon>Ranoidea</taxon>
        <taxon>Ranidae</taxon>
        <taxon>Staurois</taxon>
    </lineage>
</organism>
<accession>A0ABN9GM63</accession>
<dbReference type="EMBL" id="CATNWA010018966">
    <property type="protein sequence ID" value="CAI9610514.1"/>
    <property type="molecule type" value="Genomic_DNA"/>
</dbReference>
<evidence type="ECO:0000313" key="2">
    <source>
        <dbReference type="Proteomes" id="UP001162483"/>
    </source>
</evidence>
<feature type="non-terminal residue" evidence="1">
    <location>
        <position position="1"/>
    </location>
</feature>
<reference evidence="1" key="1">
    <citation type="submission" date="2023-05" db="EMBL/GenBank/DDBJ databases">
        <authorList>
            <person name="Stuckert A."/>
        </authorList>
    </citation>
    <scope>NUCLEOTIDE SEQUENCE</scope>
</reference>
<protein>
    <submittedName>
        <fullName evidence="1">Uncharacterized protein</fullName>
    </submittedName>
</protein>
<dbReference type="Proteomes" id="UP001162483">
    <property type="component" value="Unassembled WGS sequence"/>
</dbReference>
<keyword evidence="2" id="KW-1185">Reference proteome</keyword>
<name>A0ABN9GM63_9NEOB</name>
<evidence type="ECO:0000313" key="1">
    <source>
        <dbReference type="EMBL" id="CAI9610514.1"/>
    </source>
</evidence>
<gene>
    <name evidence="1" type="ORF">SPARVUS_LOCUS14422766</name>
</gene>